<evidence type="ECO:0000313" key="2">
    <source>
        <dbReference type="EMBL" id="CAK9100722.1"/>
    </source>
</evidence>
<dbReference type="InterPro" id="IPR007956">
    <property type="entry name" value="Malonyl_CoA_deC_C"/>
</dbReference>
<sequence length="476" mass="52729">QKPSNPNPMALRLGFAVRIYLPLQHARRFCAATASEALVAAARHPSKESVRRCVDAISSLDAAEVEAFWGQQAAEEEEIQLNQLASSLPKGGRLVPGLLDHVLPMQAPPTEEVVRVLPAFLGAREGLCTALRWREALVAMTRHQLVGPEARLAAERLERRLHRVLGLWFHEGFLRTYEVTSEASEEVRQAVASIAKGSPSPPKTRCFAISLPQMAEAGTPLPLAALHAEFEGDRTAPRIWAGPSVCGDAFKGLGLERLLLRQSKARLREESNSKELLATLPLHGFRTWLRRTPTAGANFPDEVQALLEASRHFKSSLRFKDLGGDEIFFEVDGALKVQINAEHAKHVQRVRFDSSAMLILLSEGAMQIDLPEDVDIFQLQQLCAFGGLLTPMMREPILNLAFQFLFWPGEGQANNPDVHFHLAGGADFVSLQWRADESSIALADSFGLQATFNYHQDSEEQRADVYKQHGIHTILK</sequence>
<evidence type="ECO:0000259" key="1">
    <source>
        <dbReference type="Pfam" id="PF05292"/>
    </source>
</evidence>
<name>A0ABP0RJD8_9DINO</name>
<feature type="domain" description="Malonyl-CoA decarboxylase C-terminal" evidence="1">
    <location>
        <begin position="243"/>
        <end position="454"/>
    </location>
</feature>
<reference evidence="2 3" key="1">
    <citation type="submission" date="2024-02" db="EMBL/GenBank/DDBJ databases">
        <authorList>
            <person name="Chen Y."/>
            <person name="Shah S."/>
            <person name="Dougan E. K."/>
            <person name="Thang M."/>
            <person name="Chan C."/>
        </authorList>
    </citation>
    <scope>NUCLEOTIDE SEQUENCE [LARGE SCALE GENOMIC DNA]</scope>
</reference>
<feature type="non-terminal residue" evidence="2">
    <location>
        <position position="1"/>
    </location>
</feature>
<comment type="caution">
    <text evidence="2">The sequence shown here is derived from an EMBL/GenBank/DDBJ whole genome shotgun (WGS) entry which is preliminary data.</text>
</comment>
<dbReference type="InterPro" id="IPR042303">
    <property type="entry name" value="Malonyl_CoA_deC_C_sf"/>
</dbReference>
<gene>
    <name evidence="2" type="ORF">SCF082_LOCUS47118</name>
</gene>
<dbReference type="Gene3D" id="3.40.630.150">
    <property type="entry name" value="Malonyl-CoA decarboxylase, catalytic domain"/>
    <property type="match status" value="1"/>
</dbReference>
<dbReference type="Proteomes" id="UP001642464">
    <property type="component" value="Unassembled WGS sequence"/>
</dbReference>
<proteinExistence type="predicted"/>
<dbReference type="Pfam" id="PF05292">
    <property type="entry name" value="MCD"/>
    <property type="match status" value="1"/>
</dbReference>
<protein>
    <submittedName>
        <fullName evidence="2">MCD domain-containing protein</fullName>
    </submittedName>
</protein>
<organism evidence="2 3">
    <name type="scientific">Durusdinium trenchii</name>
    <dbReference type="NCBI Taxonomy" id="1381693"/>
    <lineage>
        <taxon>Eukaryota</taxon>
        <taxon>Sar</taxon>
        <taxon>Alveolata</taxon>
        <taxon>Dinophyceae</taxon>
        <taxon>Suessiales</taxon>
        <taxon>Symbiodiniaceae</taxon>
        <taxon>Durusdinium</taxon>
    </lineage>
</organism>
<keyword evidence="3" id="KW-1185">Reference proteome</keyword>
<evidence type="ECO:0000313" key="3">
    <source>
        <dbReference type="Proteomes" id="UP001642464"/>
    </source>
</evidence>
<dbReference type="EMBL" id="CAXAMM010041685">
    <property type="protein sequence ID" value="CAK9100722.1"/>
    <property type="molecule type" value="Genomic_DNA"/>
</dbReference>
<accession>A0ABP0RJD8</accession>